<evidence type="ECO:0000313" key="8">
    <source>
        <dbReference type="EMBL" id="MBW0590326.1"/>
    </source>
</evidence>
<proteinExistence type="predicted"/>
<evidence type="ECO:0000259" key="7">
    <source>
        <dbReference type="Pfam" id="PF17917"/>
    </source>
</evidence>
<evidence type="ECO:0000256" key="1">
    <source>
        <dbReference type="ARBA" id="ARBA00022679"/>
    </source>
</evidence>
<dbReference type="Proteomes" id="UP000765509">
    <property type="component" value="Unassembled WGS sequence"/>
</dbReference>
<dbReference type="PANTHER" id="PTHR37984:SF5">
    <property type="entry name" value="PROTEIN NYNRIN-LIKE"/>
    <property type="match status" value="1"/>
</dbReference>
<dbReference type="Gene3D" id="1.10.340.70">
    <property type="match status" value="1"/>
</dbReference>
<comment type="caution">
    <text evidence="8">The sequence shown here is derived from an EMBL/GenBank/DDBJ whole genome shotgun (WGS) entry which is preliminary data.</text>
</comment>
<evidence type="ECO:0000256" key="6">
    <source>
        <dbReference type="ARBA" id="ARBA00022918"/>
    </source>
</evidence>
<evidence type="ECO:0000313" key="9">
    <source>
        <dbReference type="Proteomes" id="UP000765509"/>
    </source>
</evidence>
<dbReference type="OrthoDB" id="3227343at2759"/>
<dbReference type="Pfam" id="PF17917">
    <property type="entry name" value="RT_RNaseH"/>
    <property type="match status" value="1"/>
</dbReference>
<dbReference type="GO" id="GO:0003964">
    <property type="term" value="F:RNA-directed DNA polymerase activity"/>
    <property type="evidence" value="ECO:0007669"/>
    <property type="project" value="UniProtKB-KW"/>
</dbReference>
<keyword evidence="6" id="KW-0695">RNA-directed DNA polymerase</keyword>
<evidence type="ECO:0000256" key="4">
    <source>
        <dbReference type="ARBA" id="ARBA00022759"/>
    </source>
</evidence>
<dbReference type="PANTHER" id="PTHR37984">
    <property type="entry name" value="PROTEIN CBG26694"/>
    <property type="match status" value="1"/>
</dbReference>
<evidence type="ECO:0000256" key="2">
    <source>
        <dbReference type="ARBA" id="ARBA00022695"/>
    </source>
</evidence>
<keyword evidence="3" id="KW-0540">Nuclease</keyword>
<dbReference type="InterPro" id="IPR043502">
    <property type="entry name" value="DNA/RNA_pol_sf"/>
</dbReference>
<evidence type="ECO:0000256" key="5">
    <source>
        <dbReference type="ARBA" id="ARBA00022801"/>
    </source>
</evidence>
<accession>A0A9Q3L1A0</accession>
<dbReference type="EMBL" id="AVOT02137878">
    <property type="protein sequence ID" value="MBW0590326.1"/>
    <property type="molecule type" value="Genomic_DNA"/>
</dbReference>
<keyword evidence="9" id="KW-1185">Reference proteome</keyword>
<sequence length="263" mass="30433">MTVERFRAFEYLRKALTAAPLLLIPDFKLPLNIYIDTSGDGLGASIYQVHIINEKPIEGPICVICRKIKPTDTRYGESQMECLCLVRTLERLNELLEGCVFEVITNFTAIETLSNINTSSRNMLRWQIAIQEYRGNMNIVHKDGNIPKNSDWLGSWPLPNDIENPAFVPEEASPQTPIKVIIVAAMNITFFEELRNSYTQYGIIYHRNKHTCLMTAVDRSLINLLLKEFRDRPFSGLLSEKKTREKVKTCIWWPMWQKDVSEY</sequence>
<keyword evidence="1" id="KW-0808">Transferase</keyword>
<dbReference type="SUPFAM" id="SSF56672">
    <property type="entry name" value="DNA/RNA polymerases"/>
    <property type="match status" value="1"/>
</dbReference>
<dbReference type="AlphaFoldDB" id="A0A9Q3L1A0"/>
<keyword evidence="5" id="KW-0378">Hydrolase</keyword>
<dbReference type="GO" id="GO:0016787">
    <property type="term" value="F:hydrolase activity"/>
    <property type="evidence" value="ECO:0007669"/>
    <property type="project" value="UniProtKB-KW"/>
</dbReference>
<keyword evidence="4" id="KW-0255">Endonuclease</keyword>
<keyword evidence="2" id="KW-0548">Nucleotidyltransferase</keyword>
<name>A0A9Q3L1A0_9BASI</name>
<organism evidence="8 9">
    <name type="scientific">Austropuccinia psidii MF-1</name>
    <dbReference type="NCBI Taxonomy" id="1389203"/>
    <lineage>
        <taxon>Eukaryota</taxon>
        <taxon>Fungi</taxon>
        <taxon>Dikarya</taxon>
        <taxon>Basidiomycota</taxon>
        <taxon>Pucciniomycotina</taxon>
        <taxon>Pucciniomycetes</taxon>
        <taxon>Pucciniales</taxon>
        <taxon>Sphaerophragmiaceae</taxon>
        <taxon>Austropuccinia</taxon>
    </lineage>
</organism>
<dbReference type="GO" id="GO:0004519">
    <property type="term" value="F:endonuclease activity"/>
    <property type="evidence" value="ECO:0007669"/>
    <property type="project" value="UniProtKB-KW"/>
</dbReference>
<protein>
    <recommendedName>
        <fullName evidence="7">Reverse transcriptase RNase H-like domain-containing protein</fullName>
    </recommendedName>
</protein>
<evidence type="ECO:0000256" key="3">
    <source>
        <dbReference type="ARBA" id="ARBA00022722"/>
    </source>
</evidence>
<dbReference type="InterPro" id="IPR050951">
    <property type="entry name" value="Retrovirus_Pol_polyprotein"/>
</dbReference>
<reference evidence="8" key="1">
    <citation type="submission" date="2021-03" db="EMBL/GenBank/DDBJ databases">
        <title>Draft genome sequence of rust myrtle Austropuccinia psidii MF-1, a brazilian biotype.</title>
        <authorList>
            <person name="Quecine M.C."/>
            <person name="Pachon D.M.R."/>
            <person name="Bonatelli M.L."/>
            <person name="Correr F.H."/>
            <person name="Franceschini L.M."/>
            <person name="Leite T.F."/>
            <person name="Margarido G.R.A."/>
            <person name="Almeida C.A."/>
            <person name="Ferrarezi J.A."/>
            <person name="Labate C.A."/>
        </authorList>
    </citation>
    <scope>NUCLEOTIDE SEQUENCE</scope>
    <source>
        <strain evidence="8">MF-1</strain>
    </source>
</reference>
<feature type="domain" description="Reverse transcriptase RNase H-like" evidence="7">
    <location>
        <begin position="26"/>
        <end position="133"/>
    </location>
</feature>
<gene>
    <name evidence="8" type="ORF">O181_130041</name>
</gene>
<dbReference type="InterPro" id="IPR041373">
    <property type="entry name" value="RT_RNaseH"/>
</dbReference>